<keyword evidence="1" id="KW-0732">Signal</keyword>
<name>A0A941D2Z3_9CAUL</name>
<sequence>MGRALKLASLALLAWLLTAAAPDKPVPPVFPEVRAGTPLSFPADHGAHPDYRTEWWYVTGWLKAEDGRDLGFQLTFFRSRLAVDQRNPSAFAPKQILFAHAGLSDPKVGRLLHDGRIARQGLGLAEAATGDADLVIDDWRLKRGADGRFLAKAAGADFTLDLAFAPSQPVLLQGDRGFSRKGPLPVQASHYYSVPHLKVSGTVLQGRKRVKVTGEAWLDHEWSSTLLDPKAVGWDWVGLNLDDGGALTAFRVRDAGGNAIWSGGSLRAPDGTTAHLGPNDVRFTTERIWRSPRTGGRYPVQRELIVRTPAGERRWRLTPLFDDQELDSRRTGGPVYWEGAVRAPGARGYLELTGYVSPLKM</sequence>
<dbReference type="Pfam" id="PF07143">
    <property type="entry name" value="CrtC"/>
    <property type="match status" value="1"/>
</dbReference>
<organism evidence="3 4">
    <name type="scientific">Phenylobacterium glaciei</name>
    <dbReference type="NCBI Taxonomy" id="2803784"/>
    <lineage>
        <taxon>Bacteria</taxon>
        <taxon>Pseudomonadati</taxon>
        <taxon>Pseudomonadota</taxon>
        <taxon>Alphaproteobacteria</taxon>
        <taxon>Caulobacterales</taxon>
        <taxon>Caulobacteraceae</taxon>
        <taxon>Phenylobacterium</taxon>
    </lineage>
</organism>
<dbReference type="Gene3D" id="2.40.370.10">
    <property type="entry name" value="AttH-like domain"/>
    <property type="match status" value="2"/>
</dbReference>
<dbReference type="InterPro" id="IPR010791">
    <property type="entry name" value="AttH_dom"/>
</dbReference>
<dbReference type="PANTHER" id="PTHR38591">
    <property type="entry name" value="HYDROLASE"/>
    <property type="match status" value="1"/>
</dbReference>
<feature type="signal peptide" evidence="1">
    <location>
        <begin position="1"/>
        <end position="21"/>
    </location>
</feature>
<dbReference type="AlphaFoldDB" id="A0A941D2Z3"/>
<accession>A0A941D2Z3</accession>
<protein>
    <submittedName>
        <fullName evidence="3">Carotenoid 1,2-hydratase</fullName>
    </submittedName>
</protein>
<evidence type="ECO:0000313" key="4">
    <source>
        <dbReference type="Proteomes" id="UP000622580"/>
    </source>
</evidence>
<evidence type="ECO:0000259" key="2">
    <source>
        <dbReference type="Pfam" id="PF07143"/>
    </source>
</evidence>
<keyword evidence="4" id="KW-1185">Reference proteome</keyword>
<dbReference type="InterPro" id="IPR023374">
    <property type="entry name" value="AttH-like_dom_sf"/>
</dbReference>
<dbReference type="SUPFAM" id="SSF159245">
    <property type="entry name" value="AttH-like"/>
    <property type="match status" value="1"/>
</dbReference>
<dbReference type="RefSeq" id="WP_215340552.1">
    <property type="nucleotide sequence ID" value="NZ_JAGSGD010000001.1"/>
</dbReference>
<dbReference type="EMBL" id="JAGSGD010000001">
    <property type="protein sequence ID" value="MBR7619946.1"/>
    <property type="molecule type" value="Genomic_DNA"/>
</dbReference>
<proteinExistence type="predicted"/>
<reference evidence="3" key="1">
    <citation type="submission" date="2021-04" db="EMBL/GenBank/DDBJ databases">
        <title>Draft genome assembly of strain Phenylobacterium sp. 20VBR1 using MiniION and Illumina platforms.</title>
        <authorList>
            <person name="Thomas F.A."/>
            <person name="Krishnan K.P."/>
            <person name="Sinha R.K."/>
        </authorList>
    </citation>
    <scope>NUCLEOTIDE SEQUENCE</scope>
    <source>
        <strain evidence="3">20VBR1</strain>
    </source>
</reference>
<evidence type="ECO:0000256" key="1">
    <source>
        <dbReference type="SAM" id="SignalP"/>
    </source>
</evidence>
<dbReference type="PANTHER" id="PTHR38591:SF1">
    <property type="entry name" value="BLL1000 PROTEIN"/>
    <property type="match status" value="1"/>
</dbReference>
<comment type="caution">
    <text evidence="3">The sequence shown here is derived from an EMBL/GenBank/DDBJ whole genome shotgun (WGS) entry which is preliminary data.</text>
</comment>
<feature type="domain" description="AttH" evidence="2">
    <location>
        <begin position="53"/>
        <end position="224"/>
    </location>
</feature>
<dbReference type="Proteomes" id="UP000622580">
    <property type="component" value="Unassembled WGS sequence"/>
</dbReference>
<evidence type="ECO:0000313" key="3">
    <source>
        <dbReference type="EMBL" id="MBR7619946.1"/>
    </source>
</evidence>
<feature type="chain" id="PRO_5037511460" evidence="1">
    <location>
        <begin position="22"/>
        <end position="361"/>
    </location>
</feature>
<dbReference type="Pfam" id="PF17186">
    <property type="entry name" value="Lipocalin_9"/>
    <property type="match status" value="1"/>
</dbReference>
<gene>
    <name evidence="3" type="ORF">JKL49_11150</name>
</gene>